<dbReference type="Proteomes" id="UP000033099">
    <property type="component" value="Chromosome"/>
</dbReference>
<name>A0AAU8TLE4_9PSED</name>
<dbReference type="EMBL" id="CP011117">
    <property type="protein sequence ID" value="AKA83345.1"/>
    <property type="molecule type" value="Genomic_DNA"/>
</dbReference>
<organism evidence="1 2">
    <name type="scientific">Pseudomonas synxantha</name>
    <dbReference type="NCBI Taxonomy" id="47883"/>
    <lineage>
        <taxon>Bacteria</taxon>
        <taxon>Pseudomonadati</taxon>
        <taxon>Pseudomonadota</taxon>
        <taxon>Gammaproteobacteria</taxon>
        <taxon>Pseudomonadales</taxon>
        <taxon>Pseudomonadaceae</taxon>
        <taxon>Pseudomonas</taxon>
    </lineage>
</organism>
<accession>A0AAU8TLE4</accession>
<reference evidence="1 2" key="1">
    <citation type="journal article" date="2015" name="Genome Announc.">
        <title>Complete Genome Sequence of Biocontrol Strain Pseudomonas fluorescens LBUM223.</title>
        <authorList>
            <person name="Roquigny R."/>
            <person name="Arseneault T."/>
            <person name="Gadkar V.J."/>
            <person name="Novinscak A."/>
            <person name="Joly D.L."/>
            <person name="Filion M."/>
        </authorList>
    </citation>
    <scope>NUCLEOTIDE SEQUENCE [LARGE SCALE GENOMIC DNA]</scope>
    <source>
        <strain evidence="1 2">LBUM223</strain>
    </source>
</reference>
<evidence type="ECO:0000313" key="2">
    <source>
        <dbReference type="Proteomes" id="UP000033099"/>
    </source>
</evidence>
<dbReference type="KEGG" id="pfb:VO64_2799"/>
<dbReference type="AlphaFoldDB" id="A0AAU8TLE4"/>
<protein>
    <submittedName>
        <fullName evidence="1">Uncharacterized protein</fullName>
    </submittedName>
</protein>
<gene>
    <name evidence="1" type="ORF">VO64_2799</name>
</gene>
<evidence type="ECO:0000313" key="1">
    <source>
        <dbReference type="EMBL" id="AKA83345.1"/>
    </source>
</evidence>
<sequence>MGLRHGLGISVDNLAIVPRSTADANALCFGNFMNAVCKGVSL</sequence>
<proteinExistence type="predicted"/>